<evidence type="ECO:0000256" key="7">
    <source>
        <dbReference type="SAM" id="MobiDB-lite"/>
    </source>
</evidence>
<evidence type="ECO:0000256" key="5">
    <source>
        <dbReference type="ARBA" id="ARBA00022844"/>
    </source>
</evidence>
<evidence type="ECO:0000256" key="1">
    <source>
        <dbReference type="ARBA" id="ARBA00004328"/>
    </source>
</evidence>
<evidence type="ECO:0000313" key="9">
    <source>
        <dbReference type="Proteomes" id="UP000311727"/>
    </source>
</evidence>
<evidence type="ECO:0000313" key="8">
    <source>
        <dbReference type="EMBL" id="QDA34222.1"/>
    </source>
</evidence>
<keyword evidence="4 6" id="KW-0167">Capsid protein</keyword>
<keyword evidence="3 6" id="KW-1140">T=1 icosahedral capsid protein</keyword>
<evidence type="ECO:0000256" key="3">
    <source>
        <dbReference type="ARBA" id="ARBA00022431"/>
    </source>
</evidence>
<reference evidence="8 9" key="1">
    <citation type="submission" date="2018-11" db="EMBL/GenBank/DDBJ databases">
        <title>Epidemiology and molecular evolution of divergent viral pathogens associated with respiratory tract infections across Vietnam.</title>
        <authorList>
            <person name="Lu L."/>
            <person name="Robertson G."/>
            <person name="Ivens A."/>
            <person name="Ashworth J."/>
            <person name="Woolhouse M."/>
        </authorList>
    </citation>
    <scope>NUCLEOTIDE SEQUENCE [LARGE SCALE GENOMIC DNA]</scope>
    <source>
        <strain evidence="9">vzttmv5</strain>
    </source>
</reference>
<dbReference type="RefSeq" id="YP_010790516.1">
    <property type="nucleotide sequence ID" value="NC_075447.1"/>
</dbReference>
<comment type="subcellular location">
    <subcellularLocation>
        <location evidence="1 6">Virion</location>
    </subcellularLocation>
</comment>
<feature type="region of interest" description="Disordered" evidence="7">
    <location>
        <begin position="573"/>
        <end position="602"/>
    </location>
</feature>
<dbReference type="GeneID" id="80527920"/>
<dbReference type="Proteomes" id="UP000311727">
    <property type="component" value="Segment"/>
</dbReference>
<evidence type="ECO:0000256" key="4">
    <source>
        <dbReference type="ARBA" id="ARBA00022561"/>
    </source>
</evidence>
<proteinExistence type="inferred from homology"/>
<accession>A0A4Y5SQ19</accession>
<dbReference type="EMBL" id="MK212032">
    <property type="protein sequence ID" value="QDA34222.1"/>
    <property type="molecule type" value="Genomic_DNA"/>
</dbReference>
<sequence length="664" mass="78487">MPPFNYYWYNRYNYRNRWRKRKRRRPWNRYRRPRKTLRRRRRWRRTRRVRKIKKKLKKLPLSQWQPNTIKKCKVKGWFCLLRGSKGRESNNYGMYQATRDPPGYPGGGGLSMIKFTLGALFQELTKLRNWWTSSNENLDLVRYTGCKIKFWRHDYVDYICIYSRCNPMEISRTSFMNTHPYRQLLNYKKIIVPSLKTAPHIKKLFFVKKIKPPNEMVNRWFFQNSFSDTGLLLLHTSSANLTHMYQNINTKSATAGFYVINPQLFTNANFAATTYKPNDKFNYWGTTNGAEKPTQQQLIALTSTQHTPGKPPATNGQPGNLLWWKYISGDQRVWISQATDTTPSNPEKLTVPLIYMCRYNAYDDDGTGNEIYLVSNLSTGNFEPNPRDDFYISGYPLWLMVSGLLDWWRKLRPAYQIDLHYAICIRSRFIYPKLTTYIPLDDHFIHNEGPYGTDIHDLSDANLQHWYPRILYQQESINNIYLSGPNTPQGEFVSGWESHIQYTFYFRWGGCPAKQTNIADPNSQPSYPIPSNLLLQSQIKDPETQTPENITYAWDYRRDFITNTALTRMQQISPTDISLQTDTDRHQRKRKGTDPPIQGSSQKIQKLLQETQVLLQQTPQEAQEKTLNQQLQQQQLYQRLITRNILKLLRKLNKQQSTYMPLGE</sequence>
<comment type="similarity">
    <text evidence="2 6">Belongs to the anelloviridae capsid protein family.</text>
</comment>
<evidence type="ECO:0000256" key="6">
    <source>
        <dbReference type="RuleBase" id="RU361230"/>
    </source>
</evidence>
<dbReference type="Pfam" id="PF02956">
    <property type="entry name" value="TT_ORF1"/>
    <property type="match status" value="1"/>
</dbReference>
<dbReference type="KEGG" id="vg:80527920"/>
<keyword evidence="5 6" id="KW-0946">Virion</keyword>
<evidence type="ECO:0000256" key="2">
    <source>
        <dbReference type="ARBA" id="ARBA00006131"/>
    </source>
</evidence>
<name>A0A4Y5SQ19_9VIRU</name>
<protein>
    <recommendedName>
        <fullName evidence="6">Capsid protein</fullName>
    </recommendedName>
</protein>
<keyword evidence="9" id="KW-1185">Reference proteome</keyword>
<organism evidence="8 9">
    <name type="scientific">Anelloviridae sp</name>
    <dbReference type="NCBI Taxonomy" id="2055263"/>
    <lineage>
        <taxon>Viruses</taxon>
        <taxon>Monodnaviria</taxon>
        <taxon>Shotokuvirae</taxon>
        <taxon>Commensaviricota</taxon>
        <taxon>Cardeaviricetes</taxon>
        <taxon>Sanitavirales</taxon>
        <taxon>Anelloviridae</taxon>
    </lineage>
</organism>
<dbReference type="GO" id="GO:0039615">
    <property type="term" value="C:T=1 icosahedral viral capsid"/>
    <property type="evidence" value="ECO:0007669"/>
    <property type="project" value="UniProtKB-UniRule"/>
</dbReference>
<comment type="function">
    <text evidence="6">Self-assembles to form an icosahedral capsid.</text>
</comment>
<dbReference type="InterPro" id="IPR004219">
    <property type="entry name" value="TTvirus_Unk"/>
</dbReference>